<feature type="coiled-coil region" evidence="1">
    <location>
        <begin position="16"/>
        <end position="43"/>
    </location>
</feature>
<accession>D3HQ14</accession>
<evidence type="ECO:0000313" key="2">
    <source>
        <dbReference type="EMBL" id="CBJ10979.1"/>
    </source>
</evidence>
<proteinExistence type="predicted"/>
<dbReference type="GeneID" id="40924879"/>
<dbReference type="eggNOG" id="ENOG5030ZQA">
    <property type="taxonomic scope" value="Bacteria"/>
</dbReference>
<dbReference type="HOGENOM" id="CLU_1106077_0_0_6"/>
<dbReference type="AlphaFoldDB" id="D3HQ14"/>
<organism evidence="2 3">
    <name type="scientific">Legionella longbeachae serogroup 1 (strain NSW150)</name>
    <dbReference type="NCBI Taxonomy" id="661367"/>
    <lineage>
        <taxon>Bacteria</taxon>
        <taxon>Pseudomonadati</taxon>
        <taxon>Pseudomonadota</taxon>
        <taxon>Gammaproteobacteria</taxon>
        <taxon>Legionellales</taxon>
        <taxon>Legionellaceae</taxon>
        <taxon>Legionella</taxon>
    </lineage>
</organism>
<dbReference type="EMBL" id="FN650140">
    <property type="protein sequence ID" value="CBJ10979.1"/>
    <property type="molecule type" value="Genomic_DNA"/>
</dbReference>
<keyword evidence="3" id="KW-1185">Reference proteome</keyword>
<dbReference type="KEGG" id="llo:LLO_0642"/>
<gene>
    <name evidence="2" type="ordered locus">LLO_0642</name>
</gene>
<dbReference type="RefSeq" id="WP_003632867.1">
    <property type="nucleotide sequence ID" value="NC_013861.1"/>
</dbReference>
<evidence type="ECO:0000313" key="3">
    <source>
        <dbReference type="Proteomes" id="UP000001060"/>
    </source>
</evidence>
<evidence type="ECO:0000256" key="1">
    <source>
        <dbReference type="SAM" id="Coils"/>
    </source>
</evidence>
<name>D3HQ14_LEGLN</name>
<dbReference type="Proteomes" id="UP000001060">
    <property type="component" value="Chromosome"/>
</dbReference>
<sequence>MQTTKLLNEADNKQKAELILQNLDSVQLDIEKYNKELLQLGEKLDAASSFPEFFKIVNDIIKTESDLDKFLINEMKGLNQNIKNILIQDIKDKSEFQSLTNVLSFNQIITNKILKNKERLSFSLLKDELPEPKYTLAKKFIHSITVLKPITELIEKQKAHFKTELDSADSMEQVCEIEKEIDAQDRDLLEAYQALINFPEDEQTAEAVIKFLEKNQQFKTIMESFDFSESLADDVLNAKVRVSVSQNHGPN</sequence>
<reference evidence="2 3" key="1">
    <citation type="journal article" date="2010" name="PLoS Genet.">
        <title>Analysis of the Legionella longbeachae genome and transcriptome uncovers unique strategies to cause Legionnaires' disease.</title>
        <authorList>
            <person name="Cazalet C."/>
            <person name="Gomez-Valero L."/>
            <person name="Rusniok C."/>
            <person name="Lomma M."/>
            <person name="Dervins-Ravault D."/>
            <person name="Newton H."/>
            <person name="Sansom F."/>
            <person name="Jarraud S."/>
            <person name="Zidane N."/>
            <person name="Ma L."/>
            <person name="Bouchier C."/>
            <person name="Etienne J."/>
            <person name="Hartland E."/>
            <person name="Buchrieser C."/>
        </authorList>
    </citation>
    <scope>NUCLEOTIDE SEQUENCE [LARGE SCALE GENOMIC DNA]</scope>
    <source>
        <strain evidence="2 3">NSW150</strain>
    </source>
</reference>
<dbReference type="STRING" id="661367.LLO_0642"/>
<keyword evidence="1" id="KW-0175">Coiled coil</keyword>
<dbReference type="OrthoDB" id="5650284at2"/>
<protein>
    <submittedName>
        <fullName evidence="2">Weakly similar to eukaryotic proteins</fullName>
    </submittedName>
</protein>